<name>A0A4Z0GWV0_9BACI</name>
<dbReference type="GO" id="GO:0003677">
    <property type="term" value="F:DNA binding"/>
    <property type="evidence" value="ECO:0007669"/>
    <property type="project" value="UniProtKB-UniRule"/>
</dbReference>
<evidence type="ECO:0000259" key="6">
    <source>
        <dbReference type="Pfam" id="PF10298"/>
    </source>
</evidence>
<dbReference type="Pfam" id="PF10298">
    <property type="entry name" value="WhiA_N"/>
    <property type="match status" value="1"/>
</dbReference>
<reference evidence="8 9" key="1">
    <citation type="journal article" date="2003" name="Int. J. Syst. Evol. Microbiol.">
        <title>Halobacillus salinus sp. nov., isolated from a salt lake on the coast of the East Sea in Korea.</title>
        <authorList>
            <person name="Yoon J.H."/>
            <person name="Kang K.H."/>
            <person name="Park Y.H."/>
        </authorList>
    </citation>
    <scope>NUCLEOTIDE SEQUENCE [LARGE SCALE GENOMIC DNA]</scope>
    <source>
        <strain evidence="8 9">HSL-3</strain>
    </source>
</reference>
<comment type="function">
    <text evidence="4">Involved in cell division and chromosome segregation.</text>
</comment>
<dbReference type="InterPro" id="IPR018478">
    <property type="entry name" value="Sporu_reg_WhiA_N_dom"/>
</dbReference>
<dbReference type="Gene3D" id="3.10.28.10">
    <property type="entry name" value="Homing endonucleases"/>
    <property type="match status" value="1"/>
</dbReference>
<feature type="domain" description="Sporulation regulator WhiA C-terminal" evidence="5">
    <location>
        <begin position="220"/>
        <end position="304"/>
    </location>
</feature>
<keyword evidence="9" id="KW-1185">Reference proteome</keyword>
<dbReference type="InterPro" id="IPR003802">
    <property type="entry name" value="Sporulation_regulator_WhiA"/>
</dbReference>
<evidence type="ECO:0000259" key="5">
    <source>
        <dbReference type="Pfam" id="PF02650"/>
    </source>
</evidence>
<feature type="domain" description="WhiA LAGLIDADG-like" evidence="7">
    <location>
        <begin position="125"/>
        <end position="217"/>
    </location>
</feature>
<evidence type="ECO:0000256" key="1">
    <source>
        <dbReference type="ARBA" id="ARBA00022618"/>
    </source>
</evidence>
<dbReference type="PANTHER" id="PTHR37307">
    <property type="entry name" value="CELL DIVISION PROTEIN WHIA-RELATED"/>
    <property type="match status" value="1"/>
</dbReference>
<comment type="caution">
    <text evidence="8">The sequence shown here is derived from an EMBL/GenBank/DDBJ whole genome shotgun (WGS) entry which is preliminary data.</text>
</comment>
<dbReference type="FunFam" id="3.10.28.10:FF:000002">
    <property type="entry name" value="Probable cell division protein WhiA"/>
    <property type="match status" value="1"/>
</dbReference>
<evidence type="ECO:0000256" key="3">
    <source>
        <dbReference type="ARBA" id="ARBA00023306"/>
    </source>
</evidence>
<keyword evidence="2 4" id="KW-0238">DNA-binding</keyword>
<dbReference type="SUPFAM" id="SSF55608">
    <property type="entry name" value="Homing endonucleases"/>
    <property type="match status" value="1"/>
</dbReference>
<dbReference type="Proteomes" id="UP000297982">
    <property type="component" value="Unassembled WGS sequence"/>
</dbReference>
<sequence>MSFASEIKKELTNVEADTCCMESELAALIRMNGTFSLSNREYILDVQTENAAIARRIYMLIKKLYPYPVELLVRKKMRLKKNNVYIVRMSEQAKVVLEDLEILKGPLSINPNIPEKYQQETCCKRAYLRGAFLAGGSVNNPETSSYHLEIYSSDKEHNDALCTLMNEFGLHARTLERKKGFITYLKEADKITELISNIGAHQALFKFEDVRIVRDMRNSVNRLVNCETANLNKTIGAAFRQVENIKFISRTVGLEALPDKLREIASLRLQHQDVSLKELGEYVSGATISKSGINHRLRKIDEFADKVRKGEVTENTRN</sequence>
<evidence type="ECO:0000256" key="2">
    <source>
        <dbReference type="ARBA" id="ARBA00023125"/>
    </source>
</evidence>
<dbReference type="PANTHER" id="PTHR37307:SF1">
    <property type="entry name" value="CELL DIVISION PROTEIN WHIA-RELATED"/>
    <property type="match status" value="1"/>
</dbReference>
<comment type="similarity">
    <text evidence="4">Belongs to the WhiA family.</text>
</comment>
<proteinExistence type="inferred from homology"/>
<dbReference type="GO" id="GO:0051301">
    <property type="term" value="P:cell division"/>
    <property type="evidence" value="ECO:0007669"/>
    <property type="project" value="UniProtKB-UniRule"/>
</dbReference>
<evidence type="ECO:0000259" key="7">
    <source>
        <dbReference type="Pfam" id="PF14527"/>
    </source>
</evidence>
<dbReference type="NCBIfam" id="TIGR00647">
    <property type="entry name" value="DNA_bind_WhiA"/>
    <property type="match status" value="1"/>
</dbReference>
<dbReference type="InterPro" id="IPR039518">
    <property type="entry name" value="WhiA_LAGLIDADG_dom"/>
</dbReference>
<gene>
    <name evidence="4 8" type="primary">whiA</name>
    <name evidence="8" type="ORF">E4663_13225</name>
</gene>
<dbReference type="RefSeq" id="WP_079478237.1">
    <property type="nucleotide sequence ID" value="NZ_FVYZ01000003.1"/>
</dbReference>
<feature type="domain" description="Sporulation transcription regulator WhiA N-terminal" evidence="6">
    <location>
        <begin position="18"/>
        <end position="103"/>
    </location>
</feature>
<protein>
    <recommendedName>
        <fullName evidence="4">Probable cell division protein WhiA</fullName>
    </recommendedName>
</protein>
<dbReference type="OrthoDB" id="401278at2"/>
<dbReference type="Pfam" id="PF14527">
    <property type="entry name" value="LAGLIDADG_WhiA"/>
    <property type="match status" value="1"/>
</dbReference>
<organism evidence="8 9">
    <name type="scientific">Halobacillus salinus</name>
    <dbReference type="NCBI Taxonomy" id="192814"/>
    <lineage>
        <taxon>Bacteria</taxon>
        <taxon>Bacillati</taxon>
        <taxon>Bacillota</taxon>
        <taxon>Bacilli</taxon>
        <taxon>Bacillales</taxon>
        <taxon>Bacillaceae</taxon>
        <taxon>Halobacillus</taxon>
    </lineage>
</organism>
<evidence type="ECO:0000256" key="4">
    <source>
        <dbReference type="HAMAP-Rule" id="MF_01420"/>
    </source>
</evidence>
<dbReference type="InterPro" id="IPR023054">
    <property type="entry name" value="Sporulation_regulator_WhiA_C"/>
</dbReference>
<accession>A0A4Z0GWV0</accession>
<dbReference type="STRING" id="192814.GCA_900166575_03406"/>
<keyword evidence="3 4" id="KW-0131">Cell cycle</keyword>
<evidence type="ECO:0000313" key="8">
    <source>
        <dbReference type="EMBL" id="TGB02299.1"/>
    </source>
</evidence>
<dbReference type="Pfam" id="PF02650">
    <property type="entry name" value="HTH_WhiA"/>
    <property type="match status" value="1"/>
</dbReference>
<dbReference type="InterPro" id="IPR027434">
    <property type="entry name" value="Homing_endonucl"/>
</dbReference>
<dbReference type="HAMAP" id="MF_01420">
    <property type="entry name" value="HTH_type_WhiA"/>
    <property type="match status" value="1"/>
</dbReference>
<dbReference type="AlphaFoldDB" id="A0A4Z0GWV0"/>
<dbReference type="EMBL" id="SRJC01000003">
    <property type="protein sequence ID" value="TGB02299.1"/>
    <property type="molecule type" value="Genomic_DNA"/>
</dbReference>
<keyword evidence="1 4" id="KW-0132">Cell division</keyword>
<evidence type="ECO:0000313" key="9">
    <source>
        <dbReference type="Proteomes" id="UP000297982"/>
    </source>
</evidence>
<dbReference type="GO" id="GO:0043937">
    <property type="term" value="P:regulation of sporulation"/>
    <property type="evidence" value="ECO:0007669"/>
    <property type="project" value="InterPro"/>
</dbReference>